<dbReference type="AlphaFoldDB" id="A0A1L8R1U6"/>
<reference evidence="1 2" key="1">
    <citation type="submission" date="2014-12" db="EMBL/GenBank/DDBJ databases">
        <title>Draft genome sequences of 29 type strains of Enterococci.</title>
        <authorList>
            <person name="Zhong Z."/>
            <person name="Sun Z."/>
            <person name="Liu W."/>
            <person name="Zhang W."/>
            <person name="Zhang H."/>
        </authorList>
    </citation>
    <scope>NUCLEOTIDE SEQUENCE [LARGE SCALE GENOMIC DNA]</scope>
    <source>
        <strain evidence="1 2">DSM 21207</strain>
    </source>
</reference>
<proteinExistence type="predicted"/>
<dbReference type="EMBL" id="JXKG01000038">
    <property type="protein sequence ID" value="OJG13728.1"/>
    <property type="molecule type" value="Genomic_DNA"/>
</dbReference>
<dbReference type="Proteomes" id="UP000182835">
    <property type="component" value="Unassembled WGS sequence"/>
</dbReference>
<evidence type="ECO:0000313" key="2">
    <source>
        <dbReference type="Proteomes" id="UP000182835"/>
    </source>
</evidence>
<protein>
    <submittedName>
        <fullName evidence="1">Uncharacterized protein</fullName>
    </submittedName>
</protein>
<accession>A0A1L8R1U6</accession>
<comment type="caution">
    <text evidence="1">The sequence shown here is derived from an EMBL/GenBank/DDBJ whole genome shotgun (WGS) entry which is preliminary data.</text>
</comment>
<sequence>MKDGGSLSEDKLPVLKAKDGYKEAKWTQRNQLQRMIQNLYQVQQNWRVKLILTSINLKVKK</sequence>
<name>A0A1L8R1U6_9ENTE</name>
<evidence type="ECO:0000313" key="1">
    <source>
        <dbReference type="EMBL" id="OJG13728.1"/>
    </source>
</evidence>
<organism evidence="1 2">
    <name type="scientific">Enterococcus canintestini</name>
    <dbReference type="NCBI Taxonomy" id="317010"/>
    <lineage>
        <taxon>Bacteria</taxon>
        <taxon>Bacillati</taxon>
        <taxon>Bacillota</taxon>
        <taxon>Bacilli</taxon>
        <taxon>Lactobacillales</taxon>
        <taxon>Enterococcaceae</taxon>
        <taxon>Enterococcus</taxon>
    </lineage>
</organism>
<gene>
    <name evidence="1" type="ORF">RU96_GL001790</name>
</gene>